<keyword evidence="3" id="KW-1185">Reference proteome</keyword>
<comment type="caution">
    <text evidence="2">The sequence shown here is derived from an EMBL/GenBank/DDBJ whole genome shotgun (WGS) entry which is preliminary data.</text>
</comment>
<name>A0A7J7K781_BUGNE</name>
<evidence type="ECO:0000313" key="3">
    <source>
        <dbReference type="Proteomes" id="UP000593567"/>
    </source>
</evidence>
<feature type="compositionally biased region" description="Basic and acidic residues" evidence="1">
    <location>
        <begin position="12"/>
        <end position="26"/>
    </location>
</feature>
<dbReference type="EMBL" id="VXIV02001061">
    <property type="protein sequence ID" value="KAF6034492.1"/>
    <property type="molecule type" value="Genomic_DNA"/>
</dbReference>
<dbReference type="OrthoDB" id="10036828at2759"/>
<dbReference type="AlphaFoldDB" id="A0A7J7K781"/>
<evidence type="ECO:0000313" key="2">
    <source>
        <dbReference type="EMBL" id="KAF6034492.1"/>
    </source>
</evidence>
<proteinExistence type="predicted"/>
<sequence>MQEFLYPEMEEENNHSENSKHSDAQAHTKQLLAHAAPDSASTEVEMRIQLPDRSICTVCIPRHGSTQHAYEQLVKKMEISEETAMAFSLFQMLDNNFSESSFFRLSVSIYNIFSLSSLSHTLSSFHVHSICAYAGKD</sequence>
<evidence type="ECO:0000256" key="1">
    <source>
        <dbReference type="SAM" id="MobiDB-lite"/>
    </source>
</evidence>
<gene>
    <name evidence="2" type="ORF">EB796_007202</name>
</gene>
<dbReference type="Gene3D" id="3.10.20.90">
    <property type="entry name" value="Phosphatidylinositol 3-kinase Catalytic Subunit, Chain A, domain 1"/>
    <property type="match status" value="1"/>
</dbReference>
<reference evidence="2" key="1">
    <citation type="submission" date="2020-06" db="EMBL/GenBank/DDBJ databases">
        <title>Draft genome of Bugula neritina, a colonial animal packing powerful symbionts and potential medicines.</title>
        <authorList>
            <person name="Rayko M."/>
        </authorList>
    </citation>
    <scope>NUCLEOTIDE SEQUENCE [LARGE SCALE GENOMIC DNA]</scope>
    <source>
        <strain evidence="2">Kwan_BN1</strain>
    </source>
</reference>
<feature type="region of interest" description="Disordered" evidence="1">
    <location>
        <begin position="1"/>
        <end position="26"/>
    </location>
</feature>
<protein>
    <submittedName>
        <fullName evidence="2">SNX27</fullName>
    </submittedName>
</protein>
<accession>A0A7J7K781</accession>
<organism evidence="2 3">
    <name type="scientific">Bugula neritina</name>
    <name type="common">Brown bryozoan</name>
    <name type="synonym">Sertularia neritina</name>
    <dbReference type="NCBI Taxonomy" id="10212"/>
    <lineage>
        <taxon>Eukaryota</taxon>
        <taxon>Metazoa</taxon>
        <taxon>Spiralia</taxon>
        <taxon>Lophotrochozoa</taxon>
        <taxon>Bryozoa</taxon>
        <taxon>Gymnolaemata</taxon>
        <taxon>Cheilostomatida</taxon>
        <taxon>Flustrina</taxon>
        <taxon>Buguloidea</taxon>
        <taxon>Bugulidae</taxon>
        <taxon>Bugula</taxon>
    </lineage>
</organism>
<dbReference type="Proteomes" id="UP000593567">
    <property type="component" value="Unassembled WGS sequence"/>
</dbReference>